<keyword evidence="2" id="KW-1185">Reference proteome</keyword>
<comment type="caution">
    <text evidence="1">The sequence shown here is derived from an EMBL/GenBank/DDBJ whole genome shotgun (WGS) entry which is preliminary data.</text>
</comment>
<dbReference type="Proteomes" id="UP001153678">
    <property type="component" value="Unassembled WGS sequence"/>
</dbReference>
<evidence type="ECO:0000313" key="1">
    <source>
        <dbReference type="EMBL" id="CAI2171402.1"/>
    </source>
</evidence>
<evidence type="ECO:0000313" key="2">
    <source>
        <dbReference type="Proteomes" id="UP001153678"/>
    </source>
</evidence>
<protein>
    <submittedName>
        <fullName evidence="1">8191_t:CDS:1</fullName>
    </submittedName>
</protein>
<gene>
    <name evidence="1" type="ORF">FWILDA_LOCUS5062</name>
</gene>
<sequence>MIASIEEVMGKENNLGQGSYVLIYFNSERKKTEELKKNILQPVAKEVLNRYELLNLTDEKRNKIKLMKKTDKPNNNSETILRCLATKPEVVEKIEQAMVEKDIIEVRGYLRNEIKGRQIIINVREVNKLDISFEQIDRKNSNYLRLIGKINIFNSQDDNQGTISFRISVPREVGSQKFFDKSVPPLYFCVVDEEKVAGILAKVKERLKEHDIILLEGSLQTKIVTNKVWKEGEERTEVSRPSHIIVQAFTLIDSDLTSDFYSLAEFPRVIGETKLKVIDFTKPKEERKVDNQEKH</sequence>
<accession>A0A9W4WXQ6</accession>
<proteinExistence type="predicted"/>
<organism evidence="1 2">
    <name type="scientific">Funneliformis geosporum</name>
    <dbReference type="NCBI Taxonomy" id="1117311"/>
    <lineage>
        <taxon>Eukaryota</taxon>
        <taxon>Fungi</taxon>
        <taxon>Fungi incertae sedis</taxon>
        <taxon>Mucoromycota</taxon>
        <taxon>Glomeromycotina</taxon>
        <taxon>Glomeromycetes</taxon>
        <taxon>Glomerales</taxon>
        <taxon>Glomeraceae</taxon>
        <taxon>Funneliformis</taxon>
    </lineage>
</organism>
<name>A0A9W4WXQ6_9GLOM</name>
<dbReference type="EMBL" id="CAMKVN010000818">
    <property type="protein sequence ID" value="CAI2171402.1"/>
    <property type="molecule type" value="Genomic_DNA"/>
</dbReference>
<dbReference type="AlphaFoldDB" id="A0A9W4WXQ6"/>
<reference evidence="1" key="1">
    <citation type="submission" date="2022-08" db="EMBL/GenBank/DDBJ databases">
        <authorList>
            <person name="Kallberg Y."/>
            <person name="Tangrot J."/>
            <person name="Rosling A."/>
        </authorList>
    </citation>
    <scope>NUCLEOTIDE SEQUENCE</scope>
    <source>
        <strain evidence="1">Wild A</strain>
    </source>
</reference>